<keyword evidence="4" id="KW-0274">FAD</keyword>
<name>A0A0A2IQ18_PENEN</name>
<dbReference type="PANTHER" id="PTHR43098:SF3">
    <property type="entry name" value="L-ORNITHINE N(5)-MONOOXYGENASE-RELATED"/>
    <property type="match status" value="1"/>
</dbReference>
<sequence>MGDMGDLVSRPKKYNTELTDYSAVHADKTGPYAENLEVDALVVGAGFAGVFMLKTLRDRGLKTVIFEAGNDTGGTWRWNCYPGAGVDSEVPEYEFSWPEVYNTWNWPNNYPNYQNLRDYFDHVDKVVGIKKDCAFNTVVVGAQFDTNEGKWNIKTADGRTTKAKYLVLGTGFAAKRYIPSWSGMDKFKGIVHHSSFWPEEEIDVKSKRCAIIGTGASGVQITQAWGPEAADLKVFQRTPNLAIPMRKRDLTVEEQERIKPCYPELFRYRETNFAGFLYDWCERNTFDDTPEEREAFYESIWKEGGFRYWVAVYKDNLMNPEANKESYNFWAKKTRGRIGDPVTRELLAPQKMPHYFGVKRPCLESTYYEQFNRESVHLVDIKDNPIRRFTETGITLEDGTHHELDVIAVATGFDVVTGVMTQLGLKSIDGAELEKEWIPGAKTYLGTTVSGYPNMFHIYGAHGPTLLSNGPTTVAVQGRWISDAIAKIEANDIKYINPKIEATDKWKDRVVKLNNRTLFPTARSTYMGGSIPGKVYEPVCYSGGIPAYVTEIRAALDNWEEGFDIVKA</sequence>
<keyword evidence="5" id="KW-0521">NADP</keyword>
<dbReference type="OrthoDB" id="66881at2759"/>
<keyword evidence="7" id="KW-0503">Monooxygenase</keyword>
<dbReference type="RefSeq" id="XP_016598463.1">
    <property type="nucleotide sequence ID" value="XM_016747114.1"/>
</dbReference>
<evidence type="ECO:0000256" key="5">
    <source>
        <dbReference type="ARBA" id="ARBA00022857"/>
    </source>
</evidence>
<dbReference type="VEuPathDB" id="FungiDB:PEXP_020760"/>
<dbReference type="InterPro" id="IPR050775">
    <property type="entry name" value="FAD-binding_Monooxygenases"/>
</dbReference>
<dbReference type="PANTHER" id="PTHR43098">
    <property type="entry name" value="L-ORNITHINE N(5)-MONOOXYGENASE-RELATED"/>
    <property type="match status" value="1"/>
</dbReference>
<proteinExistence type="inferred from homology"/>
<comment type="cofactor">
    <cofactor evidence="1">
        <name>FAD</name>
        <dbReference type="ChEBI" id="CHEBI:57692"/>
    </cofactor>
</comment>
<comment type="caution">
    <text evidence="8">The sequence shown here is derived from an EMBL/GenBank/DDBJ whole genome shotgun (WGS) entry which is preliminary data.</text>
</comment>
<dbReference type="InterPro" id="IPR020946">
    <property type="entry name" value="Flavin_mOase-like"/>
</dbReference>
<evidence type="ECO:0000256" key="7">
    <source>
        <dbReference type="ARBA" id="ARBA00023033"/>
    </source>
</evidence>
<evidence type="ECO:0000256" key="3">
    <source>
        <dbReference type="ARBA" id="ARBA00022630"/>
    </source>
</evidence>
<evidence type="ECO:0000256" key="2">
    <source>
        <dbReference type="ARBA" id="ARBA00010139"/>
    </source>
</evidence>
<protein>
    <recommendedName>
        <fullName evidence="10">FAD/NAD(P)-binding domain-containing protein</fullName>
    </recommendedName>
</protein>
<keyword evidence="3" id="KW-0285">Flavoprotein</keyword>
<dbReference type="EMBL" id="JQFZ01000160">
    <property type="protein sequence ID" value="KGO56765.1"/>
    <property type="molecule type" value="Genomic_DNA"/>
</dbReference>
<evidence type="ECO:0000313" key="8">
    <source>
        <dbReference type="EMBL" id="KGO56765.1"/>
    </source>
</evidence>
<evidence type="ECO:0000256" key="4">
    <source>
        <dbReference type="ARBA" id="ARBA00022827"/>
    </source>
</evidence>
<keyword evidence="9" id="KW-1185">Reference proteome</keyword>
<reference evidence="8 9" key="1">
    <citation type="journal article" date="2015" name="Mol. Plant Microbe Interact.">
        <title>Genome, transcriptome, and functional analyses of Penicillium expansum provide new insights into secondary metabolism and pathogenicity.</title>
        <authorList>
            <person name="Ballester A.R."/>
            <person name="Marcet-Houben M."/>
            <person name="Levin E."/>
            <person name="Sela N."/>
            <person name="Selma-Lazaro C."/>
            <person name="Carmona L."/>
            <person name="Wisniewski M."/>
            <person name="Droby S."/>
            <person name="Gonzalez-Candelas L."/>
            <person name="Gabaldon T."/>
        </authorList>
    </citation>
    <scope>NUCLEOTIDE SEQUENCE [LARGE SCALE GENOMIC DNA]</scope>
    <source>
        <strain evidence="8 9">MD-8</strain>
    </source>
</reference>
<gene>
    <name evidence="8" type="ORF">PEX2_098440</name>
</gene>
<dbReference type="AlphaFoldDB" id="A0A0A2IQ18"/>
<keyword evidence="6" id="KW-0560">Oxidoreductase</keyword>
<dbReference type="GeneID" id="27682534"/>
<dbReference type="Pfam" id="PF00743">
    <property type="entry name" value="FMO-like"/>
    <property type="match status" value="1"/>
</dbReference>
<evidence type="ECO:0000256" key="6">
    <source>
        <dbReference type="ARBA" id="ARBA00023002"/>
    </source>
</evidence>
<dbReference type="InterPro" id="IPR036188">
    <property type="entry name" value="FAD/NAD-bd_sf"/>
</dbReference>
<evidence type="ECO:0000313" key="9">
    <source>
        <dbReference type="Proteomes" id="UP000030143"/>
    </source>
</evidence>
<evidence type="ECO:0008006" key="10">
    <source>
        <dbReference type="Google" id="ProtNLM"/>
    </source>
</evidence>
<organism evidence="8 9">
    <name type="scientific">Penicillium expansum</name>
    <name type="common">Blue mold rot fungus</name>
    <dbReference type="NCBI Taxonomy" id="27334"/>
    <lineage>
        <taxon>Eukaryota</taxon>
        <taxon>Fungi</taxon>
        <taxon>Dikarya</taxon>
        <taxon>Ascomycota</taxon>
        <taxon>Pezizomycotina</taxon>
        <taxon>Eurotiomycetes</taxon>
        <taxon>Eurotiomycetidae</taxon>
        <taxon>Eurotiales</taxon>
        <taxon>Aspergillaceae</taxon>
        <taxon>Penicillium</taxon>
    </lineage>
</organism>
<dbReference type="Gene3D" id="3.50.50.60">
    <property type="entry name" value="FAD/NAD(P)-binding domain"/>
    <property type="match status" value="2"/>
</dbReference>
<dbReference type="GO" id="GO:0050661">
    <property type="term" value="F:NADP binding"/>
    <property type="evidence" value="ECO:0007669"/>
    <property type="project" value="InterPro"/>
</dbReference>
<dbReference type="SUPFAM" id="SSF51905">
    <property type="entry name" value="FAD/NAD(P)-binding domain"/>
    <property type="match status" value="2"/>
</dbReference>
<accession>A0A0A2IQ18</accession>
<comment type="similarity">
    <text evidence="2">Belongs to the FAD-binding monooxygenase family.</text>
</comment>
<dbReference type="GO" id="GO:0004499">
    <property type="term" value="F:N,N-dimethylaniline monooxygenase activity"/>
    <property type="evidence" value="ECO:0007669"/>
    <property type="project" value="InterPro"/>
</dbReference>
<evidence type="ECO:0000256" key="1">
    <source>
        <dbReference type="ARBA" id="ARBA00001974"/>
    </source>
</evidence>
<dbReference type="PhylomeDB" id="A0A0A2IQ18"/>
<dbReference type="GO" id="GO:0050660">
    <property type="term" value="F:flavin adenine dinucleotide binding"/>
    <property type="evidence" value="ECO:0007669"/>
    <property type="project" value="InterPro"/>
</dbReference>
<dbReference type="HOGENOM" id="CLU_006937_8_0_1"/>
<dbReference type="STRING" id="27334.A0A0A2IQ18"/>
<dbReference type="Proteomes" id="UP000030143">
    <property type="component" value="Unassembled WGS sequence"/>
</dbReference>